<name>A0A0U5H3R3_9EURY</name>
<dbReference type="Proteomes" id="UP000066737">
    <property type="component" value="Chromosome I"/>
</dbReference>
<accession>A0A0U5H3R3</accession>
<dbReference type="EMBL" id="LN831302">
    <property type="protein sequence ID" value="CQH48358.1"/>
    <property type="molecule type" value="Genomic_DNA"/>
</dbReference>
<gene>
    <name evidence="1" type="ORF">HHUB_1408</name>
</gene>
<sequence length="172" mass="18097">MSDVVLVDATTLIALGSVGRVDLLANFDGDVLVLETVVDEVTTEPARTNVSTFLGSQQVTDSVSEEAVADAQRLLGDECVHGDVELVAGVRSHHADDRSVAVVSDDRRVRAVAEGLGATVTGTVGVIVRAVHEGMDPENAKALVREIDSHGLHMTGELREKAFELIDDAAGD</sequence>
<dbReference type="KEGG" id="hhb:Hhub_1408"/>
<dbReference type="PANTHER" id="PTHR39550:SF1">
    <property type="entry name" value="SLL0658 PROTEIN"/>
    <property type="match status" value="1"/>
</dbReference>
<protein>
    <recommendedName>
        <fullName evidence="3">DUF3368 domain protein</fullName>
    </recommendedName>
</protein>
<dbReference type="AlphaFoldDB" id="A0A0U5H3R3"/>
<evidence type="ECO:0008006" key="3">
    <source>
        <dbReference type="Google" id="ProtNLM"/>
    </source>
</evidence>
<keyword evidence="2" id="KW-1185">Reference proteome</keyword>
<organism evidence="1 2">
    <name type="scientific">Halobacterium hubeiense</name>
    <dbReference type="NCBI Taxonomy" id="1407499"/>
    <lineage>
        <taxon>Archaea</taxon>
        <taxon>Methanobacteriati</taxon>
        <taxon>Methanobacteriota</taxon>
        <taxon>Stenosarchaea group</taxon>
        <taxon>Halobacteria</taxon>
        <taxon>Halobacteriales</taxon>
        <taxon>Halobacteriaceae</taxon>
        <taxon>Halobacterium</taxon>
    </lineage>
</organism>
<dbReference type="GeneID" id="26658100"/>
<evidence type="ECO:0000313" key="2">
    <source>
        <dbReference type="Proteomes" id="UP000066737"/>
    </source>
</evidence>
<dbReference type="RefSeq" id="WP_059055715.1">
    <property type="nucleotide sequence ID" value="NZ_CEML01000002.1"/>
</dbReference>
<evidence type="ECO:0000313" key="1">
    <source>
        <dbReference type="EMBL" id="CQH48358.1"/>
    </source>
</evidence>
<dbReference type="OrthoDB" id="328022at2157"/>
<proteinExistence type="predicted"/>
<dbReference type="InterPro" id="IPR021799">
    <property type="entry name" value="PIN-like_prokaryotic"/>
</dbReference>
<reference evidence="2" key="1">
    <citation type="journal article" date="2016" name="Environ. Microbiol.">
        <title>The complete genome of a viable archaeum isolated from 123-million-year-old rock salt.</title>
        <authorList>
            <person name="Jaakkola S.T."/>
            <person name="Pfeiffer F."/>
            <person name="Ravantti J.J."/>
            <person name="Guo Q."/>
            <person name="Liu Y."/>
            <person name="Chen X."/>
            <person name="Ma H."/>
            <person name="Yang C."/>
            <person name="Oksanen H.M."/>
            <person name="Bamford D.H."/>
        </authorList>
    </citation>
    <scope>NUCLEOTIDE SEQUENCE</scope>
    <source>
        <strain evidence="2">JI20-1</strain>
    </source>
</reference>
<dbReference type="PANTHER" id="PTHR39550">
    <property type="entry name" value="SLL0658 PROTEIN"/>
    <property type="match status" value="1"/>
</dbReference>
<dbReference type="STRING" id="1407499.HHUB_1408"/>
<dbReference type="Pfam" id="PF11848">
    <property type="entry name" value="DUF3368"/>
    <property type="match status" value="1"/>
</dbReference>